<accession>A0A0S4JJ98</accession>
<feature type="region of interest" description="Disordered" evidence="1">
    <location>
        <begin position="49"/>
        <end position="70"/>
    </location>
</feature>
<dbReference type="VEuPathDB" id="TriTrypDB:BSAL_21645"/>
<reference evidence="3" key="1">
    <citation type="submission" date="2015-09" db="EMBL/GenBank/DDBJ databases">
        <authorList>
            <consortium name="Pathogen Informatics"/>
        </authorList>
    </citation>
    <scope>NUCLEOTIDE SEQUENCE [LARGE SCALE GENOMIC DNA]</scope>
    <source>
        <strain evidence="3">Lake Konstanz</strain>
    </source>
</reference>
<dbReference type="AlphaFoldDB" id="A0A0S4JJ98"/>
<feature type="region of interest" description="Disordered" evidence="1">
    <location>
        <begin position="90"/>
        <end position="111"/>
    </location>
</feature>
<gene>
    <name evidence="2" type="ORF">BSAL_21645</name>
</gene>
<name>A0A0S4JJ98_BODSA</name>
<dbReference type="EMBL" id="CYKH01001745">
    <property type="protein sequence ID" value="CUG89481.1"/>
    <property type="molecule type" value="Genomic_DNA"/>
</dbReference>
<proteinExistence type="predicted"/>
<sequence length="111" mass="12160">MHMYPRCTSAVMRRLTKSASTNRFLVSTPALSSRHIVWQPDGATFEVPKDAQGNGVIATPFGSTGKSAEDRVLPSVRQLNDELPSAEELKQRLERGESIDSSKPSKDGDDD</sequence>
<protein>
    <submittedName>
        <fullName evidence="2">Uncharacterized protein</fullName>
    </submittedName>
</protein>
<evidence type="ECO:0000256" key="1">
    <source>
        <dbReference type="SAM" id="MobiDB-lite"/>
    </source>
</evidence>
<evidence type="ECO:0000313" key="2">
    <source>
        <dbReference type="EMBL" id="CUG89481.1"/>
    </source>
</evidence>
<keyword evidence="3" id="KW-1185">Reference proteome</keyword>
<organism evidence="2 3">
    <name type="scientific">Bodo saltans</name>
    <name type="common">Flagellated protozoan</name>
    <dbReference type="NCBI Taxonomy" id="75058"/>
    <lineage>
        <taxon>Eukaryota</taxon>
        <taxon>Discoba</taxon>
        <taxon>Euglenozoa</taxon>
        <taxon>Kinetoplastea</taxon>
        <taxon>Metakinetoplastina</taxon>
        <taxon>Eubodonida</taxon>
        <taxon>Bodonidae</taxon>
        <taxon>Bodo</taxon>
    </lineage>
</organism>
<evidence type="ECO:0000313" key="3">
    <source>
        <dbReference type="Proteomes" id="UP000051952"/>
    </source>
</evidence>
<dbReference type="Proteomes" id="UP000051952">
    <property type="component" value="Unassembled WGS sequence"/>
</dbReference>